<dbReference type="SUPFAM" id="SSF48726">
    <property type="entry name" value="Immunoglobulin"/>
    <property type="match status" value="1"/>
</dbReference>
<evidence type="ECO:0000256" key="1">
    <source>
        <dbReference type="ARBA" id="ARBA00004251"/>
    </source>
</evidence>
<protein>
    <submittedName>
        <fullName evidence="9">Basigin</fullName>
    </submittedName>
</protein>
<reference evidence="9" key="1">
    <citation type="submission" date="2025-08" db="UniProtKB">
        <authorList>
            <consortium name="Ensembl"/>
        </authorList>
    </citation>
    <scope>IDENTIFICATION</scope>
</reference>
<keyword evidence="7" id="KW-0812">Transmembrane</keyword>
<dbReference type="InterPro" id="IPR036179">
    <property type="entry name" value="Ig-like_dom_sf"/>
</dbReference>
<dbReference type="GO" id="GO:0005886">
    <property type="term" value="C:plasma membrane"/>
    <property type="evidence" value="ECO:0007669"/>
    <property type="project" value="UniProtKB-SubCell"/>
</dbReference>
<evidence type="ECO:0000256" key="4">
    <source>
        <dbReference type="ARBA" id="ARBA00023157"/>
    </source>
</evidence>
<evidence type="ECO:0000313" key="10">
    <source>
        <dbReference type="Proteomes" id="UP000472277"/>
    </source>
</evidence>
<name>A0A673XQX1_SALTR</name>
<dbReference type="Proteomes" id="UP000472277">
    <property type="component" value="Chromosome 17"/>
</dbReference>
<keyword evidence="7" id="KW-1133">Transmembrane helix</keyword>
<keyword evidence="4" id="KW-1015">Disulfide bond</keyword>
<dbReference type="InterPro" id="IPR007110">
    <property type="entry name" value="Ig-like_dom"/>
</dbReference>
<dbReference type="Gene3D" id="2.60.40.10">
    <property type="entry name" value="Immunoglobulins"/>
    <property type="match status" value="1"/>
</dbReference>
<dbReference type="InterPro" id="IPR013783">
    <property type="entry name" value="Ig-like_fold"/>
</dbReference>
<gene>
    <name evidence="9" type="primary">BSG</name>
</gene>
<keyword evidence="10" id="KW-1185">Reference proteome</keyword>
<comment type="subcellular location">
    <subcellularLocation>
        <location evidence="1">Cell membrane</location>
        <topology evidence="1">Single-pass type I membrane protein</topology>
    </subcellularLocation>
</comment>
<dbReference type="PROSITE" id="PS50835">
    <property type="entry name" value="IG_LIKE"/>
    <property type="match status" value="1"/>
</dbReference>
<accession>A0A673XQX1</accession>
<reference evidence="9" key="2">
    <citation type="submission" date="2025-09" db="UniProtKB">
        <authorList>
            <consortium name="Ensembl"/>
        </authorList>
    </citation>
    <scope>IDENTIFICATION</scope>
</reference>
<proteinExistence type="predicted"/>
<feature type="transmembrane region" description="Helical" evidence="7">
    <location>
        <begin position="131"/>
        <end position="152"/>
    </location>
</feature>
<dbReference type="CDD" id="cd00096">
    <property type="entry name" value="Ig"/>
    <property type="match status" value="1"/>
</dbReference>
<feature type="domain" description="Ig-like" evidence="8">
    <location>
        <begin position="29"/>
        <end position="124"/>
    </location>
</feature>
<evidence type="ECO:0000256" key="7">
    <source>
        <dbReference type="SAM" id="Phobius"/>
    </source>
</evidence>
<keyword evidence="6" id="KW-0393">Immunoglobulin domain</keyword>
<dbReference type="AlphaFoldDB" id="A0A673XQX1"/>
<evidence type="ECO:0000256" key="6">
    <source>
        <dbReference type="ARBA" id="ARBA00023319"/>
    </source>
</evidence>
<dbReference type="PRINTS" id="PR01856">
    <property type="entry name" value="BASIGIN"/>
</dbReference>
<evidence type="ECO:0000259" key="8">
    <source>
        <dbReference type="PROSITE" id="PS50835"/>
    </source>
</evidence>
<dbReference type="FunFam" id="2.60.40.10:FF:000387">
    <property type="entry name" value="Neuroplastin b"/>
    <property type="match status" value="1"/>
</dbReference>
<organism evidence="9 10">
    <name type="scientific">Salmo trutta</name>
    <name type="common">Brown trout</name>
    <dbReference type="NCBI Taxonomy" id="8032"/>
    <lineage>
        <taxon>Eukaryota</taxon>
        <taxon>Metazoa</taxon>
        <taxon>Chordata</taxon>
        <taxon>Craniata</taxon>
        <taxon>Vertebrata</taxon>
        <taxon>Euteleostomi</taxon>
        <taxon>Actinopterygii</taxon>
        <taxon>Neopterygii</taxon>
        <taxon>Teleostei</taxon>
        <taxon>Protacanthopterygii</taxon>
        <taxon>Salmoniformes</taxon>
        <taxon>Salmonidae</taxon>
        <taxon>Salmoninae</taxon>
        <taxon>Salmo</taxon>
    </lineage>
</organism>
<dbReference type="GeneTree" id="ENSGT00940000159142"/>
<evidence type="ECO:0000256" key="5">
    <source>
        <dbReference type="ARBA" id="ARBA00023180"/>
    </source>
</evidence>
<keyword evidence="2" id="KW-1003">Cell membrane</keyword>
<evidence type="ECO:0000256" key="2">
    <source>
        <dbReference type="ARBA" id="ARBA00022475"/>
    </source>
</evidence>
<dbReference type="Pfam" id="PF13927">
    <property type="entry name" value="Ig_3"/>
    <property type="match status" value="1"/>
</dbReference>
<keyword evidence="3 7" id="KW-0472">Membrane</keyword>
<evidence type="ECO:0000256" key="3">
    <source>
        <dbReference type="ARBA" id="ARBA00023136"/>
    </source>
</evidence>
<evidence type="ECO:0000313" key="9">
    <source>
        <dbReference type="Ensembl" id="ENSSTUP00000026670.1"/>
    </source>
</evidence>
<dbReference type="Ensembl" id="ENSSTUT00000027938.1">
    <property type="protein sequence ID" value="ENSSTUP00000026670.1"/>
    <property type="gene ID" value="ENSSTUG00000011562.1"/>
</dbReference>
<keyword evidence="5" id="KW-0325">Glycoprotein</keyword>
<sequence length="172" mass="19485">MFDPPDGRDSIYLPLKLSLLGQHLLQTAPHVSAYKHSEHGNEKDKGVLVCVSYGYPLPTDWKWYKLEGEDKTAITNGTDRYEIKSTPNRTTLTIDDLDITMDIGDYICYGTSEVGSTSDKVHLRVRSRLAALWPFLGVVAEVIILVSIIFIYEKRRKPDEINDGNDQNHMSD</sequence>